<feature type="transmembrane region" description="Helical" evidence="13">
    <location>
        <begin position="553"/>
        <end position="576"/>
    </location>
</feature>
<evidence type="ECO:0000256" key="6">
    <source>
        <dbReference type="ARBA" id="ARBA00022989"/>
    </source>
</evidence>
<evidence type="ECO:0000256" key="13">
    <source>
        <dbReference type="SAM" id="Phobius"/>
    </source>
</evidence>
<feature type="transmembrane region" description="Helical" evidence="13">
    <location>
        <begin position="185"/>
        <end position="204"/>
    </location>
</feature>
<dbReference type="NCBIfam" id="TIGR00813">
    <property type="entry name" value="sss"/>
    <property type="match status" value="1"/>
</dbReference>
<dbReference type="InterPro" id="IPR051163">
    <property type="entry name" value="Sodium:Solute_Symporter_SSF"/>
</dbReference>
<reference evidence="14 15" key="1">
    <citation type="submission" date="2024-02" db="EMBL/GenBank/DDBJ databases">
        <title>Chromosome-scale genome assembly of the rough periwinkle Littorina saxatilis.</title>
        <authorList>
            <person name="De Jode A."/>
            <person name="Faria R."/>
            <person name="Formenti G."/>
            <person name="Sims Y."/>
            <person name="Smith T.P."/>
            <person name="Tracey A."/>
            <person name="Wood J.M.D."/>
            <person name="Zagrodzka Z.B."/>
            <person name="Johannesson K."/>
            <person name="Butlin R.K."/>
            <person name="Leder E.H."/>
        </authorList>
    </citation>
    <scope>NUCLEOTIDE SEQUENCE [LARGE SCALE GENOMIC DNA]</scope>
    <source>
        <strain evidence="14">Snail1</strain>
        <tissue evidence="14">Muscle</tissue>
    </source>
</reference>
<evidence type="ECO:0000256" key="3">
    <source>
        <dbReference type="ARBA" id="ARBA00022448"/>
    </source>
</evidence>
<keyword evidence="9 13" id="KW-0472">Membrane</keyword>
<feature type="transmembrane region" description="Helical" evidence="13">
    <location>
        <begin position="240"/>
        <end position="257"/>
    </location>
</feature>
<evidence type="ECO:0000256" key="4">
    <source>
        <dbReference type="ARBA" id="ARBA00022475"/>
    </source>
</evidence>
<organism evidence="14 15">
    <name type="scientific">Littorina saxatilis</name>
    <dbReference type="NCBI Taxonomy" id="31220"/>
    <lineage>
        <taxon>Eukaryota</taxon>
        <taxon>Metazoa</taxon>
        <taxon>Spiralia</taxon>
        <taxon>Lophotrochozoa</taxon>
        <taxon>Mollusca</taxon>
        <taxon>Gastropoda</taxon>
        <taxon>Caenogastropoda</taxon>
        <taxon>Littorinimorpha</taxon>
        <taxon>Littorinoidea</taxon>
        <taxon>Littorinidae</taxon>
        <taxon>Littorina</taxon>
    </lineage>
</organism>
<evidence type="ECO:0000313" key="14">
    <source>
        <dbReference type="EMBL" id="KAK7090457.1"/>
    </source>
</evidence>
<evidence type="ECO:0000256" key="1">
    <source>
        <dbReference type="ARBA" id="ARBA00004651"/>
    </source>
</evidence>
<feature type="transmembrane region" description="Helical" evidence="13">
    <location>
        <begin position="52"/>
        <end position="71"/>
    </location>
</feature>
<comment type="caution">
    <text evidence="14">The sequence shown here is derived from an EMBL/GenBank/DDBJ whole genome shotgun (WGS) entry which is preliminary data.</text>
</comment>
<feature type="compositionally biased region" description="Basic and acidic residues" evidence="12">
    <location>
        <begin position="711"/>
        <end position="723"/>
    </location>
</feature>
<keyword evidence="6 13" id="KW-1133">Transmembrane helix</keyword>
<feature type="transmembrane region" description="Helical" evidence="13">
    <location>
        <begin position="83"/>
        <end position="105"/>
    </location>
</feature>
<evidence type="ECO:0000256" key="10">
    <source>
        <dbReference type="ARBA" id="ARBA00023201"/>
    </source>
</evidence>
<accession>A0AAN9ANZ7</accession>
<dbReference type="Pfam" id="PF00474">
    <property type="entry name" value="SSF"/>
    <property type="match status" value="1"/>
</dbReference>
<feature type="transmembrane region" description="Helical" evidence="13">
    <location>
        <begin position="387"/>
        <end position="407"/>
    </location>
</feature>
<feature type="transmembrane region" description="Helical" evidence="13">
    <location>
        <begin position="444"/>
        <end position="464"/>
    </location>
</feature>
<name>A0AAN9ANZ7_9CAEN</name>
<dbReference type="InterPro" id="IPR038377">
    <property type="entry name" value="Na/Glc_symporter_sf"/>
</dbReference>
<feature type="transmembrane region" description="Helical" evidence="13">
    <location>
        <begin position="419"/>
        <end position="437"/>
    </location>
</feature>
<evidence type="ECO:0000256" key="7">
    <source>
        <dbReference type="ARBA" id="ARBA00023053"/>
    </source>
</evidence>
<dbReference type="GO" id="GO:0006814">
    <property type="term" value="P:sodium ion transport"/>
    <property type="evidence" value="ECO:0007669"/>
    <property type="project" value="UniProtKB-KW"/>
</dbReference>
<evidence type="ECO:0000256" key="11">
    <source>
        <dbReference type="RuleBase" id="RU362091"/>
    </source>
</evidence>
<dbReference type="AlphaFoldDB" id="A0AAN9ANZ7"/>
<keyword evidence="5 13" id="KW-0812">Transmembrane</keyword>
<keyword evidence="15" id="KW-1185">Reference proteome</keyword>
<evidence type="ECO:0000256" key="2">
    <source>
        <dbReference type="ARBA" id="ARBA00006434"/>
    </source>
</evidence>
<gene>
    <name evidence="14" type="ORF">V1264_010251</name>
</gene>
<comment type="subcellular location">
    <subcellularLocation>
        <location evidence="1">Cell membrane</location>
        <topology evidence="1">Multi-pass membrane protein</topology>
    </subcellularLocation>
</comment>
<evidence type="ECO:0000256" key="9">
    <source>
        <dbReference type="ARBA" id="ARBA00023136"/>
    </source>
</evidence>
<evidence type="ECO:0008006" key="16">
    <source>
        <dbReference type="Google" id="ProtNLM"/>
    </source>
</evidence>
<keyword evidence="7" id="KW-0915">Sodium</keyword>
<protein>
    <recommendedName>
        <fullName evidence="16">Sodium-coupled monocarboxylate transporter 1</fullName>
    </recommendedName>
</protein>
<dbReference type="Gene3D" id="1.20.1730.10">
    <property type="entry name" value="Sodium/glucose cotransporter"/>
    <property type="match status" value="1"/>
</dbReference>
<feature type="transmembrane region" description="Helical" evidence="13">
    <location>
        <begin position="340"/>
        <end position="366"/>
    </location>
</feature>
<dbReference type="GO" id="GO:0005886">
    <property type="term" value="C:plasma membrane"/>
    <property type="evidence" value="ECO:0007669"/>
    <property type="project" value="UniProtKB-SubCell"/>
</dbReference>
<feature type="region of interest" description="Disordered" evidence="12">
    <location>
        <begin position="699"/>
        <end position="723"/>
    </location>
</feature>
<keyword evidence="4" id="KW-1003">Cell membrane</keyword>
<feature type="transmembrane region" description="Helical" evidence="13">
    <location>
        <begin position="277"/>
        <end position="303"/>
    </location>
</feature>
<dbReference type="CDD" id="cd11492">
    <property type="entry name" value="SLC5sbd_NIS-SMVT"/>
    <property type="match status" value="1"/>
</dbReference>
<dbReference type="InterPro" id="IPR001734">
    <property type="entry name" value="Na/solute_symporter"/>
</dbReference>
<dbReference type="GO" id="GO:0015293">
    <property type="term" value="F:symporter activity"/>
    <property type="evidence" value="ECO:0007669"/>
    <property type="project" value="TreeGrafter"/>
</dbReference>
<dbReference type="Proteomes" id="UP001374579">
    <property type="component" value="Unassembled WGS sequence"/>
</dbReference>
<dbReference type="PANTHER" id="PTHR42985:SF40">
    <property type="entry name" value="LD47995P-RELATED"/>
    <property type="match status" value="1"/>
</dbReference>
<comment type="similarity">
    <text evidence="2 11">Belongs to the sodium:solute symporter (SSF) (TC 2.A.21) family.</text>
</comment>
<dbReference type="PANTHER" id="PTHR42985">
    <property type="entry name" value="SODIUM-COUPLED MONOCARBOXYLATE TRANSPORTER"/>
    <property type="match status" value="1"/>
</dbReference>
<evidence type="ECO:0000313" key="15">
    <source>
        <dbReference type="Proteomes" id="UP001374579"/>
    </source>
</evidence>
<keyword evidence="8" id="KW-0406">Ion transport</keyword>
<sequence>MVDPSHVFHIADYAVFGVTIVISIGIGIYYALSGGRQRTTSEYLVGERTMKFLPVAISLMVSFESSIMMLGLPAEMYVYGVQWWISTVGFFVSNMLSILIMVPLLHPLRVTSAYEYLQFRFNSTPVRLLGSCLGMLSYTWYMGIVLFGPAIALEAVTGFPQWGSIFIVSFVAIIYTSIGGLKAVIWTDVFQAFIMYAGMLAILIKGTVDVGSPAKVWNIAREGGRLEFFNFDFDPRTRHTFWNLFFGAIIRGFGLAFNQSTVQRVSSTRTLREARWVMLIMCPCFFISLSMACYEGIVAYAFYQTRGCDPLASKKITNPNQIIPFTVMDIFMAMPGMPGLFLASLFSASLSTLSSGLSSLSALFWTDIIKPRIGEVSEFKATIIAKISVVFFGLMGCGIAILVSLIGGPLTQISTSLQAGFAGPLTGLFLLGCFCPWANAKGALYGGVLSLILSCWLSMGKVFAKNVKREPWLPPASTDMCLTNHSASLFNTTTPSGGYSVGFTDAMNFSHHDYGFEFDGGIHYSPLPGNEITTQAPVEFEPQGIDVVYSISYMWMGPVSIVATMVLGTVISLLTGGNKEATVNPRYLISLCDHLCCYLPESIRKVFRCADDYSTVKDEDMPPLHDVYGPKEIIITPGTEENEQHDTIPMILTTKVDENLTGTDVKDGTIDQDDQNGGSYLRYSAADDDNDINQEKNMADINQEKNMAVKKGHDDTHGDDEVK</sequence>
<evidence type="ECO:0000256" key="8">
    <source>
        <dbReference type="ARBA" id="ARBA00023065"/>
    </source>
</evidence>
<feature type="transmembrane region" description="Helical" evidence="13">
    <location>
        <begin position="13"/>
        <end position="32"/>
    </location>
</feature>
<keyword evidence="10" id="KW-0739">Sodium transport</keyword>
<feature type="transmembrane region" description="Helical" evidence="13">
    <location>
        <begin position="126"/>
        <end position="153"/>
    </location>
</feature>
<proteinExistence type="inferred from homology"/>
<evidence type="ECO:0000256" key="12">
    <source>
        <dbReference type="SAM" id="MobiDB-lite"/>
    </source>
</evidence>
<feature type="transmembrane region" description="Helical" evidence="13">
    <location>
        <begin position="159"/>
        <end position="178"/>
    </location>
</feature>
<dbReference type="EMBL" id="JBAMIC010000024">
    <property type="protein sequence ID" value="KAK7090457.1"/>
    <property type="molecule type" value="Genomic_DNA"/>
</dbReference>
<evidence type="ECO:0000256" key="5">
    <source>
        <dbReference type="ARBA" id="ARBA00022692"/>
    </source>
</evidence>
<dbReference type="PROSITE" id="PS50283">
    <property type="entry name" value="NA_SOLUT_SYMP_3"/>
    <property type="match status" value="1"/>
</dbReference>
<keyword evidence="3" id="KW-0813">Transport</keyword>